<dbReference type="GO" id="GO:0004672">
    <property type="term" value="F:protein kinase activity"/>
    <property type="evidence" value="ECO:0007669"/>
    <property type="project" value="InterPro"/>
</dbReference>
<dbReference type="SUPFAM" id="SSF55073">
    <property type="entry name" value="Nucleotide cyclase"/>
    <property type="match status" value="1"/>
</dbReference>
<evidence type="ECO:0000256" key="1">
    <source>
        <dbReference type="ARBA" id="ARBA00004167"/>
    </source>
</evidence>
<dbReference type="SUPFAM" id="SSF55781">
    <property type="entry name" value="GAF domain-like"/>
    <property type="match status" value="1"/>
</dbReference>
<dbReference type="SMART" id="SM00220">
    <property type="entry name" value="S_TKc"/>
    <property type="match status" value="1"/>
</dbReference>
<dbReference type="OrthoDB" id="2369808at2"/>
<proteinExistence type="predicted"/>
<gene>
    <name evidence="4" type="ORF">CBW65_19770</name>
</gene>
<evidence type="ECO:0000313" key="4">
    <source>
        <dbReference type="EMBL" id="ARU62971.1"/>
    </source>
</evidence>
<dbReference type="SMART" id="SM00267">
    <property type="entry name" value="GGDEF"/>
    <property type="match status" value="1"/>
</dbReference>
<name>A0A1Y0IR24_9BACL</name>
<dbReference type="InterPro" id="IPR000719">
    <property type="entry name" value="Prot_kinase_dom"/>
</dbReference>
<dbReference type="Pfam" id="PF00069">
    <property type="entry name" value="Pkinase"/>
    <property type="match status" value="1"/>
</dbReference>
<protein>
    <recommendedName>
        <fullName evidence="6">GGDEF domain-containing protein</fullName>
    </recommendedName>
</protein>
<dbReference type="InterPro" id="IPR043128">
    <property type="entry name" value="Rev_trsase/Diguanyl_cyclase"/>
</dbReference>
<dbReference type="InterPro" id="IPR011009">
    <property type="entry name" value="Kinase-like_dom_sf"/>
</dbReference>
<dbReference type="InterPro" id="IPR027417">
    <property type="entry name" value="P-loop_NTPase"/>
</dbReference>
<dbReference type="PANTHER" id="PTHR45138">
    <property type="entry name" value="REGULATORY COMPONENTS OF SENSORY TRANSDUCTION SYSTEM"/>
    <property type="match status" value="1"/>
</dbReference>
<dbReference type="InterPro" id="IPR041664">
    <property type="entry name" value="AAA_16"/>
</dbReference>
<feature type="domain" description="GGDEF" evidence="3">
    <location>
        <begin position="1387"/>
        <end position="1519"/>
    </location>
</feature>
<keyword evidence="5" id="KW-1185">Reference proteome</keyword>
<dbReference type="SUPFAM" id="SSF56112">
    <property type="entry name" value="Protein kinase-like (PK-like)"/>
    <property type="match status" value="1"/>
</dbReference>
<dbReference type="EMBL" id="CP021434">
    <property type="protein sequence ID" value="ARU62971.1"/>
    <property type="molecule type" value="Genomic_DNA"/>
</dbReference>
<evidence type="ECO:0000259" key="2">
    <source>
        <dbReference type="PROSITE" id="PS50011"/>
    </source>
</evidence>
<accession>A0A1Y0IR24</accession>
<feature type="domain" description="Protein kinase" evidence="2">
    <location>
        <begin position="1"/>
        <end position="264"/>
    </location>
</feature>
<dbReference type="GO" id="GO:0052621">
    <property type="term" value="F:diguanylate cyclase activity"/>
    <property type="evidence" value="ECO:0007669"/>
    <property type="project" value="TreeGrafter"/>
</dbReference>
<evidence type="ECO:0000259" key="3">
    <source>
        <dbReference type="PROSITE" id="PS50887"/>
    </source>
</evidence>
<dbReference type="CDD" id="cd01949">
    <property type="entry name" value="GGDEF"/>
    <property type="match status" value="1"/>
</dbReference>
<dbReference type="PANTHER" id="PTHR45138:SF9">
    <property type="entry name" value="DIGUANYLATE CYCLASE DGCM-RELATED"/>
    <property type="match status" value="1"/>
</dbReference>
<dbReference type="NCBIfam" id="TIGR00254">
    <property type="entry name" value="GGDEF"/>
    <property type="match status" value="1"/>
</dbReference>
<evidence type="ECO:0008006" key="6">
    <source>
        <dbReference type="Google" id="ProtNLM"/>
    </source>
</evidence>
<organism evidence="4 5">
    <name type="scientific">Tumebacillus avium</name>
    <dbReference type="NCBI Taxonomy" id="1903704"/>
    <lineage>
        <taxon>Bacteria</taxon>
        <taxon>Bacillati</taxon>
        <taxon>Bacillota</taxon>
        <taxon>Bacilli</taxon>
        <taxon>Bacillales</taxon>
        <taxon>Alicyclobacillaceae</taxon>
        <taxon>Tumebacillus</taxon>
    </lineage>
</organism>
<dbReference type="GO" id="GO:0005524">
    <property type="term" value="F:ATP binding"/>
    <property type="evidence" value="ECO:0007669"/>
    <property type="project" value="InterPro"/>
</dbReference>
<dbReference type="SUPFAM" id="SSF48452">
    <property type="entry name" value="TPR-like"/>
    <property type="match status" value="2"/>
</dbReference>
<dbReference type="InterPro" id="IPR050469">
    <property type="entry name" value="Diguanylate_Cyclase"/>
</dbReference>
<dbReference type="Pfam" id="PF13191">
    <property type="entry name" value="AAA_16"/>
    <property type="match status" value="1"/>
</dbReference>
<dbReference type="GO" id="GO:0016020">
    <property type="term" value="C:membrane"/>
    <property type="evidence" value="ECO:0007669"/>
    <property type="project" value="UniProtKB-SubCell"/>
</dbReference>
<dbReference type="InterPro" id="IPR000160">
    <property type="entry name" value="GGDEF_dom"/>
</dbReference>
<dbReference type="SUPFAM" id="SSF52540">
    <property type="entry name" value="P-loop containing nucleoside triphosphate hydrolases"/>
    <property type="match status" value="1"/>
</dbReference>
<sequence>MTETLQTKVDDRFAIVEQIGASSYFGDHLAGWDQKTNEKVRLVRLAPHVVSFLGHDQIALRARLFQEAGLPMARVLDVFSAEGASYVAYDWQAGEESLLQYTEGKPLTAVLEVLKELCDAIAQLHGRTMWHGGIAPDYVLVQPDGSVRLLTMLTDAPLSLYNACGADDALQYFAPETMTMSPLDARTDIYNLGVLFYLVLTGHFPFSEDGDGTLHPPSRYNEHIPPHLDRLVLKMINRKPSKRFQWIGQIIDELTRTLGRHDGICNADMQTYGSQYLFSAEFTGREQEVETLSNFYERMMQGTRNSMLITGQTGVGRKRLIYEVSGRYMHNVSVISATVRETPFGAVELLVMKLFLLCFAVPKLERLGRMYVNLLGSVLPRVAFEYRDMLTAEVGEQPKHQEPENLLFDFFSEILETYGEPMVFELYDAHLLDAESLQFFKKLLGQETLSLGFVGVTETPAPALMSLFQAHLHLEPLPLEMMREAVRSRFGSADFLSDEFIQWLNYHGRGSLEQVFQLIDYLADTKQLYQERYVWHMVPESVEKFEIPQGMESLILFRLQSLTPQAKEVCQVLSLFKGSMIVEAAAKACGFEKAQDLLPVLRLLEEQGLVWQMHNLYGFTSNNIKDHIFQTIPEEMRSQMHRTLAACLLDVGSTSYMEVAYHFEAGHEWERAIYLNIIGGRRWYRRGLFAEGEAQIKKAIELYAHLPKRKCPNSLYTFRARMLRLLGLLDDATSVMTDLYERTGSVHVLISLMLVYVNMGNFQALKPHVAYVEEQIQTDNVSEQDKLYAMVAIAMYYLEADGDYEHIRAMERYQKEHGQRLRETLKGRHYVSWLYNLQVLLMSVPGVSFEDSSHYLHEAASLAEHANNRQALIGIYNCMAIGFQKTDPLRAKDYYLQSANLAADLGNRMKEAIAYINLVEIYRLLGDMYHAQRYIEKARETCQAVFAGEDTSLLCHEIEHFLFIEEFEKAERVIDTLIKTAKKQGRKLMRDHAFLYRFRTSVALGKLKKCERMWPVVEQICTSRDFVEEHQLLRGRYNLIKGQYEDIIAEFSQLVGEQDVPTEIRIKRYLLLAMACQEAGRNEEGLQAAQAVQQLIHNTGYIGYLSTAHYCLGRLYQQTRQFVEANLNYKRALIGYRKLNQQARLGQIDKLMRQTNQELVGQANQVIEEMQEVVTQAAPRLVHKVEANGSKLRTWSSKMVEERQELIDTLTDNEILLDAIRRVSSSIMVKTVCENLAAVIFENLLFDNIHLMVQLAPERVELIHLNEQLQAVPSANLEVDEMIASVAEQEKPLECEGRSSYLYGLPVYSHDQQVIAVMVLEKLSLQTPFSLRDKRFINSFAQLVSSNVENAIMYEVMITDNLTGLYQRNYFMKRLTEEFSKVKRYGIDLSFLMIDLDNFSSINNRFGHNEGDRALRTVAKTLQRSVRNVDIVGRFGGEELIVILPNTNGTAARIVAERVLNNLRNIPIEGDRYQLTASIGVSSFDMDQPVDATDLFDKADQAETFAKRFGKNRVVCYWELPHDDFEI</sequence>
<comment type="subcellular location">
    <subcellularLocation>
        <location evidence="1">Membrane</location>
        <topology evidence="1">Single-pass membrane protein</topology>
    </subcellularLocation>
</comment>
<evidence type="ECO:0000313" key="5">
    <source>
        <dbReference type="Proteomes" id="UP000195437"/>
    </source>
</evidence>
<dbReference type="Pfam" id="PF00990">
    <property type="entry name" value="GGDEF"/>
    <property type="match status" value="1"/>
</dbReference>
<dbReference type="InterPro" id="IPR029787">
    <property type="entry name" value="Nucleotide_cyclase"/>
</dbReference>
<dbReference type="InterPro" id="IPR011990">
    <property type="entry name" value="TPR-like_helical_dom_sf"/>
</dbReference>
<dbReference type="PROSITE" id="PS50887">
    <property type="entry name" value="GGDEF"/>
    <property type="match status" value="1"/>
</dbReference>
<reference evidence="5" key="1">
    <citation type="submission" date="2017-05" db="EMBL/GenBank/DDBJ databases">
        <authorList>
            <person name="Sung H."/>
        </authorList>
    </citation>
    <scope>NUCLEOTIDE SEQUENCE [LARGE SCALE GENOMIC DNA]</scope>
    <source>
        <strain evidence="5">AR23208</strain>
    </source>
</reference>
<dbReference type="Gene3D" id="1.10.510.10">
    <property type="entry name" value="Transferase(Phosphotransferase) domain 1"/>
    <property type="match status" value="1"/>
</dbReference>
<dbReference type="Proteomes" id="UP000195437">
    <property type="component" value="Chromosome"/>
</dbReference>
<dbReference type="PROSITE" id="PS50011">
    <property type="entry name" value="PROTEIN_KINASE_DOM"/>
    <property type="match status" value="1"/>
</dbReference>
<dbReference type="FunFam" id="3.30.70.270:FF:000001">
    <property type="entry name" value="Diguanylate cyclase domain protein"/>
    <property type="match status" value="1"/>
</dbReference>
<dbReference type="KEGG" id="tum:CBW65_19770"/>
<dbReference type="Gene3D" id="3.30.70.270">
    <property type="match status" value="1"/>
</dbReference>
<dbReference type="RefSeq" id="WP_087458322.1">
    <property type="nucleotide sequence ID" value="NZ_CP021434.1"/>
</dbReference>
<dbReference type="Gene3D" id="1.25.40.10">
    <property type="entry name" value="Tetratricopeptide repeat domain"/>
    <property type="match status" value="2"/>
</dbReference>